<evidence type="ECO:0000313" key="5">
    <source>
        <dbReference type="EMBL" id="MFD2682986.1"/>
    </source>
</evidence>
<accession>A0ABW5RXB2</accession>
<keyword evidence="1" id="KW-0547">Nucleotide-binding</keyword>
<evidence type="ECO:0000256" key="2">
    <source>
        <dbReference type="ARBA" id="ARBA00022801"/>
    </source>
</evidence>
<dbReference type="SMART" id="SM00797">
    <property type="entry name" value="AHS2"/>
    <property type="match status" value="1"/>
</dbReference>
<dbReference type="RefSeq" id="WP_377937864.1">
    <property type="nucleotide sequence ID" value="NZ_JBHUMF010000032.1"/>
</dbReference>
<feature type="domain" description="Carboxyltransferase" evidence="4">
    <location>
        <begin position="23"/>
        <end position="320"/>
    </location>
</feature>
<dbReference type="SUPFAM" id="SSF50891">
    <property type="entry name" value="Cyclophilin-like"/>
    <property type="match status" value="1"/>
</dbReference>
<sequence>MIKIVKPGLLSSIQDLGRYGYQKYGVIASGVMDPLAHRIGNLLVGNEENAATIETTLLGPIIEFTETTLISLCGGNLTPTIDGQNVPLWRSVLAKKGSTLKFGQAKNGCRCYIAVAGGWDVPTVMNSKSTYLRAGIGGFNGRSLQSGDELTTGTMSKISRDIYDSLLPELESNPYSEMDWSVTSELIPIHHNNPAIRVIRGREYDLFSTESKEKVFSEAFEITSQSDRMGYRLKGPKLALESAAEMLSEAVNFGTIQVPSEGNPIILLADRQTTGGYPKIGQIATIDLPYVAQLKPGDKLRFQEISHEEAQLLYLKREQQLQQLKQGISLKIN</sequence>
<dbReference type="InterPro" id="IPR029000">
    <property type="entry name" value="Cyclophilin-like_dom_sf"/>
</dbReference>
<keyword evidence="2" id="KW-0378">Hydrolase</keyword>
<dbReference type="Proteomes" id="UP001597506">
    <property type="component" value="Unassembled WGS sequence"/>
</dbReference>
<evidence type="ECO:0000313" key="6">
    <source>
        <dbReference type="Proteomes" id="UP001597506"/>
    </source>
</evidence>
<dbReference type="EMBL" id="JBHUMF010000032">
    <property type="protein sequence ID" value="MFD2682986.1"/>
    <property type="molecule type" value="Genomic_DNA"/>
</dbReference>
<evidence type="ECO:0000259" key="4">
    <source>
        <dbReference type="SMART" id="SM00797"/>
    </source>
</evidence>
<dbReference type="Gene3D" id="2.40.100.10">
    <property type="entry name" value="Cyclophilin-like"/>
    <property type="match status" value="1"/>
</dbReference>
<proteinExistence type="predicted"/>
<name>A0ABW5RXB2_9BACI</name>
<evidence type="ECO:0000256" key="1">
    <source>
        <dbReference type="ARBA" id="ARBA00022741"/>
    </source>
</evidence>
<gene>
    <name evidence="5" type="ORF">ACFSUL_19765</name>
</gene>
<protein>
    <submittedName>
        <fullName evidence="5">Biotin-dependent carboxyltransferase family protein</fullName>
    </submittedName>
</protein>
<comment type="caution">
    <text evidence="5">The sequence shown here is derived from an EMBL/GenBank/DDBJ whole genome shotgun (WGS) entry which is preliminary data.</text>
</comment>
<dbReference type="PANTHER" id="PTHR43309">
    <property type="entry name" value="5-OXOPROLINASE SUBUNIT C"/>
    <property type="match status" value="1"/>
</dbReference>
<keyword evidence="3" id="KW-0067">ATP-binding</keyword>
<dbReference type="InterPro" id="IPR003778">
    <property type="entry name" value="CT_A_B"/>
</dbReference>
<reference evidence="6" key="1">
    <citation type="journal article" date="2019" name="Int. J. Syst. Evol. Microbiol.">
        <title>The Global Catalogue of Microorganisms (GCM) 10K type strain sequencing project: providing services to taxonomists for standard genome sequencing and annotation.</title>
        <authorList>
            <consortium name="The Broad Institute Genomics Platform"/>
            <consortium name="The Broad Institute Genome Sequencing Center for Infectious Disease"/>
            <person name="Wu L."/>
            <person name="Ma J."/>
        </authorList>
    </citation>
    <scope>NUCLEOTIDE SEQUENCE [LARGE SCALE GENOMIC DNA]</scope>
    <source>
        <strain evidence="6">KCTC 3913</strain>
    </source>
</reference>
<evidence type="ECO:0000256" key="3">
    <source>
        <dbReference type="ARBA" id="ARBA00022840"/>
    </source>
</evidence>
<dbReference type="NCBIfam" id="TIGR00724">
    <property type="entry name" value="urea_amlyse_rel"/>
    <property type="match status" value="1"/>
</dbReference>
<dbReference type="Pfam" id="PF02626">
    <property type="entry name" value="CT_A_B"/>
    <property type="match status" value="1"/>
</dbReference>
<dbReference type="InterPro" id="IPR052708">
    <property type="entry name" value="PxpC"/>
</dbReference>
<dbReference type="PANTHER" id="PTHR43309:SF5">
    <property type="entry name" value="5-OXOPROLINASE SUBUNIT C"/>
    <property type="match status" value="1"/>
</dbReference>
<keyword evidence="6" id="KW-1185">Reference proteome</keyword>
<organism evidence="5 6">
    <name type="scientific">Bacillus seohaeanensis</name>
    <dbReference type="NCBI Taxonomy" id="284580"/>
    <lineage>
        <taxon>Bacteria</taxon>
        <taxon>Bacillati</taxon>
        <taxon>Bacillota</taxon>
        <taxon>Bacilli</taxon>
        <taxon>Bacillales</taxon>
        <taxon>Bacillaceae</taxon>
        <taxon>Bacillus</taxon>
    </lineage>
</organism>